<dbReference type="PANTHER" id="PTHR31730:SF2">
    <property type="entry name" value="PROTEIN PSK SIMULATOR 3"/>
    <property type="match status" value="1"/>
</dbReference>
<dbReference type="InterPro" id="IPR007700">
    <property type="entry name" value="DUF668"/>
</dbReference>
<protein>
    <recommendedName>
        <fullName evidence="1">DUF668 domain-containing protein</fullName>
    </recommendedName>
</protein>
<organism evidence="2 3">
    <name type="scientific">Ilex paraguariensis</name>
    <name type="common">yerba mate</name>
    <dbReference type="NCBI Taxonomy" id="185542"/>
    <lineage>
        <taxon>Eukaryota</taxon>
        <taxon>Viridiplantae</taxon>
        <taxon>Streptophyta</taxon>
        <taxon>Embryophyta</taxon>
        <taxon>Tracheophyta</taxon>
        <taxon>Spermatophyta</taxon>
        <taxon>Magnoliopsida</taxon>
        <taxon>eudicotyledons</taxon>
        <taxon>Gunneridae</taxon>
        <taxon>Pentapetalae</taxon>
        <taxon>asterids</taxon>
        <taxon>campanulids</taxon>
        <taxon>Aquifoliales</taxon>
        <taxon>Aquifoliaceae</taxon>
        <taxon>Ilex</taxon>
    </lineage>
</organism>
<proteinExistence type="predicted"/>
<dbReference type="EMBL" id="CAUOFW020004094">
    <property type="protein sequence ID" value="CAK9163798.1"/>
    <property type="molecule type" value="Genomic_DNA"/>
</dbReference>
<evidence type="ECO:0000259" key="1">
    <source>
        <dbReference type="Pfam" id="PF05003"/>
    </source>
</evidence>
<feature type="domain" description="DUF668" evidence="1">
    <location>
        <begin position="37"/>
        <end position="61"/>
    </location>
</feature>
<dbReference type="Proteomes" id="UP001642360">
    <property type="component" value="Unassembled WGS sequence"/>
</dbReference>
<evidence type="ECO:0000313" key="2">
    <source>
        <dbReference type="EMBL" id="CAK9163798.1"/>
    </source>
</evidence>
<dbReference type="AlphaFoldDB" id="A0ABC8T9U8"/>
<accession>A0ABC8T9U8</accession>
<dbReference type="PANTHER" id="PTHR31730">
    <property type="entry name" value="OS01G0873900 PROTEIN"/>
    <property type="match status" value="1"/>
</dbReference>
<reference evidence="2 3" key="1">
    <citation type="submission" date="2024-02" db="EMBL/GenBank/DDBJ databases">
        <authorList>
            <person name="Vignale AGUSTIN F."/>
            <person name="Sosa J E."/>
            <person name="Modenutti C."/>
        </authorList>
    </citation>
    <scope>NUCLEOTIDE SEQUENCE [LARGE SCALE GENOMIC DNA]</scope>
</reference>
<keyword evidence="3" id="KW-1185">Reference proteome</keyword>
<dbReference type="Pfam" id="PF05003">
    <property type="entry name" value="DUF668"/>
    <property type="match status" value="1"/>
</dbReference>
<comment type="caution">
    <text evidence="2">The sequence shown here is derived from an EMBL/GenBank/DDBJ whole genome shotgun (WGS) entry which is preliminary data.</text>
</comment>
<evidence type="ECO:0000313" key="3">
    <source>
        <dbReference type="Proteomes" id="UP001642360"/>
    </source>
</evidence>
<dbReference type="InterPro" id="IPR045021">
    <property type="entry name" value="PSI1/2/3"/>
</dbReference>
<gene>
    <name evidence="2" type="ORF">ILEXP_LOCUS32859</name>
</gene>
<sequence length="88" mass="9823">MEKLVDIVLYLNREIHVAFCSPDGDISSKGSLDSQPRLGPAGLALHYANIVLQIDSIVSTSLHFLILLCEMLIHKFRFVINFALFCCS</sequence>
<name>A0ABC8T9U8_9AQUA</name>